<keyword evidence="9" id="KW-0472">Membrane</keyword>
<evidence type="ECO:0000256" key="2">
    <source>
        <dbReference type="ARBA" id="ARBA00004922"/>
    </source>
</evidence>
<dbReference type="PANTHER" id="PTHR31646:SF1">
    <property type="entry name" value="ALPHA-1,2-MANNOSYLTRANSFERASE MNN2"/>
    <property type="match status" value="1"/>
</dbReference>
<keyword evidence="4" id="KW-0808">Transferase</keyword>
<sequence>MMSFLGRNRRAKTLILAVLLISVGLLFSSTSSHKNIKFSSPLKVSNPAIPFSDAEEDPSSTDELSPAEMKLQLGGGLPTSSPEDSENLKHLYLDTAHQGVIIGGSTGNLPGKKKPEDEIPVPGAVDHKVKGDGASHEDATDDAHKAPASGDDNDERTIPLTPHQSPSEEALNKIKPEDVIKGDITFQNYFSGIFEMMRKNQLSYPLEQRMVLKDGKPFIENVLFFAQTWDRLSEWDCSTFMQFPPQFINDLTLKHDAVIHALPDTVPNFYSGDGYVIVGGGKYSWFALLGIETLRKVGSTLPVEVILPDEADYEFEYCDQILPSLNARCVEMTRVFGKDTLKKFDVSGYQYKAFALLASSFENAFLLDSDTFPVNNPDPLFTSKLYQDYKMITWPDFWRRTTSPLFYQITGQKIGTEQVRHLNDFFTDPKYYTIDSDEDIIFSTPYHDREGTLPDWTTESGEMLINKKLHFKTLLLSLYYNFDGPYGYYPLLSQGGAGEGDKETFVAAAHYYKLPYYQVYKMADRAYGWYNKEQNYEHSSIVQYDPLTDFENLQQVKKNIEEAIQNEGENFKYDYDKFFTDYFQPYNSKQLFYHVHDPKMDPFQIVEKRFTFDLEGNKIRNLGEEFGSFNFDLEGFIWSVINHYVCEEKVEFQYFEFANWGMLCDTFMSEQLQFLQTSAEKIFAGQTLGQWDRLNQNNQN</sequence>
<comment type="similarity">
    <text evidence="3">Belongs to the MNN1/MNT family.</text>
</comment>
<organism evidence="11 12">
    <name type="scientific">Ambrosiozyma monospora</name>
    <name type="common">Yeast</name>
    <name type="synonym">Endomycopsis monosporus</name>
    <dbReference type="NCBI Taxonomy" id="43982"/>
    <lineage>
        <taxon>Eukaryota</taxon>
        <taxon>Fungi</taxon>
        <taxon>Dikarya</taxon>
        <taxon>Ascomycota</taxon>
        <taxon>Saccharomycotina</taxon>
        <taxon>Pichiomycetes</taxon>
        <taxon>Pichiales</taxon>
        <taxon>Pichiaceae</taxon>
        <taxon>Ambrosiozyma</taxon>
    </lineage>
</organism>
<dbReference type="EMBL" id="BSXU01001005">
    <property type="protein sequence ID" value="GMG22700.1"/>
    <property type="molecule type" value="Genomic_DNA"/>
</dbReference>
<keyword evidence="7" id="KW-1133">Transmembrane helix</keyword>
<reference evidence="11" key="1">
    <citation type="submission" date="2023-04" db="EMBL/GenBank/DDBJ databases">
        <title>Ambrosiozyma monospora NBRC 1965.</title>
        <authorList>
            <person name="Ichikawa N."/>
            <person name="Sato H."/>
            <person name="Tonouchi N."/>
        </authorList>
    </citation>
    <scope>NUCLEOTIDE SEQUENCE</scope>
    <source>
        <strain evidence="11">NBRC 1965</strain>
    </source>
</reference>
<dbReference type="PANTHER" id="PTHR31646">
    <property type="entry name" value="ALPHA-1,2-MANNOSYLTRANSFERASE MNN2"/>
    <property type="match status" value="1"/>
</dbReference>
<evidence type="ECO:0000256" key="7">
    <source>
        <dbReference type="ARBA" id="ARBA00022989"/>
    </source>
</evidence>
<dbReference type="SUPFAM" id="SSF53448">
    <property type="entry name" value="Nucleotide-diphospho-sugar transferases"/>
    <property type="match status" value="1"/>
</dbReference>
<evidence type="ECO:0000256" key="5">
    <source>
        <dbReference type="ARBA" id="ARBA00022692"/>
    </source>
</evidence>
<dbReference type="AlphaFoldDB" id="A0A9W7DIM9"/>
<protein>
    <submittedName>
        <fullName evidence="11">Unnamed protein product</fullName>
    </submittedName>
</protein>
<comment type="subcellular location">
    <subcellularLocation>
        <location evidence="1">Golgi apparatus membrane</location>
        <topology evidence="1">Single-pass type II membrane protein</topology>
    </subcellularLocation>
</comment>
<evidence type="ECO:0000256" key="8">
    <source>
        <dbReference type="ARBA" id="ARBA00023034"/>
    </source>
</evidence>
<comment type="pathway">
    <text evidence="2">Protein modification; protein glycosylation.</text>
</comment>
<gene>
    <name evidence="11" type="ORF">Amon01_000267100</name>
</gene>
<keyword evidence="6" id="KW-0735">Signal-anchor</keyword>
<evidence type="ECO:0000313" key="12">
    <source>
        <dbReference type="Proteomes" id="UP001165063"/>
    </source>
</evidence>
<evidence type="ECO:0000256" key="3">
    <source>
        <dbReference type="ARBA" id="ARBA00009105"/>
    </source>
</evidence>
<dbReference type="Proteomes" id="UP001165063">
    <property type="component" value="Unassembled WGS sequence"/>
</dbReference>
<proteinExistence type="inferred from homology"/>
<feature type="compositionally biased region" description="Basic and acidic residues" evidence="10">
    <location>
        <begin position="125"/>
        <end position="145"/>
    </location>
</feature>
<evidence type="ECO:0000256" key="6">
    <source>
        <dbReference type="ARBA" id="ARBA00022968"/>
    </source>
</evidence>
<dbReference type="GO" id="GO:0000139">
    <property type="term" value="C:Golgi membrane"/>
    <property type="evidence" value="ECO:0007669"/>
    <property type="project" value="UniProtKB-SubCell"/>
</dbReference>
<evidence type="ECO:0000313" key="11">
    <source>
        <dbReference type="EMBL" id="GMG22700.1"/>
    </source>
</evidence>
<keyword evidence="5" id="KW-0812">Transmembrane</keyword>
<evidence type="ECO:0000256" key="1">
    <source>
        <dbReference type="ARBA" id="ARBA00004323"/>
    </source>
</evidence>
<evidence type="ECO:0000256" key="4">
    <source>
        <dbReference type="ARBA" id="ARBA00022679"/>
    </source>
</evidence>
<dbReference type="GO" id="GO:0000026">
    <property type="term" value="F:alpha-1,2-mannosyltransferase activity"/>
    <property type="evidence" value="ECO:0007669"/>
    <property type="project" value="TreeGrafter"/>
</dbReference>
<name>A0A9W7DIM9_AMBMO</name>
<accession>A0A9W7DIM9</accession>
<dbReference type="InterPro" id="IPR029044">
    <property type="entry name" value="Nucleotide-diphossugar_trans"/>
</dbReference>
<evidence type="ECO:0000256" key="9">
    <source>
        <dbReference type="ARBA" id="ARBA00023136"/>
    </source>
</evidence>
<dbReference type="Pfam" id="PF11051">
    <property type="entry name" value="Mannosyl_trans3"/>
    <property type="match status" value="1"/>
</dbReference>
<dbReference type="OrthoDB" id="430354at2759"/>
<feature type="region of interest" description="Disordered" evidence="10">
    <location>
        <begin position="103"/>
        <end position="170"/>
    </location>
</feature>
<keyword evidence="8" id="KW-0333">Golgi apparatus</keyword>
<evidence type="ECO:0000256" key="10">
    <source>
        <dbReference type="SAM" id="MobiDB-lite"/>
    </source>
</evidence>
<dbReference type="GO" id="GO:0046354">
    <property type="term" value="P:mannan biosynthetic process"/>
    <property type="evidence" value="ECO:0007669"/>
    <property type="project" value="TreeGrafter"/>
</dbReference>
<keyword evidence="12" id="KW-1185">Reference proteome</keyword>
<dbReference type="InterPro" id="IPR022751">
    <property type="entry name" value="Alpha_mannosyltransferase"/>
</dbReference>
<comment type="caution">
    <text evidence="11">The sequence shown here is derived from an EMBL/GenBank/DDBJ whole genome shotgun (WGS) entry which is preliminary data.</text>
</comment>